<protein>
    <submittedName>
        <fullName evidence="1">Uncharacterized protein</fullName>
    </submittedName>
</protein>
<dbReference type="Proteomes" id="UP001463665">
    <property type="component" value="Chromosome"/>
</dbReference>
<name>A0AAU6WQ36_9FLAO</name>
<keyword evidence="2" id="KW-1185">Reference proteome</keyword>
<dbReference type="AlphaFoldDB" id="A0AAU6WQ36"/>
<sequence>MNKNDLKRLVVEALEYYKGKANIVEICKFIWSKYNQKLADSGDLLYTWQYDMRWAGTQLRKEGIMKPAKEQVNNHWELVQIN</sequence>
<organism evidence="1 2">
    <name type="scientific">Chryseobacterium endophyticum</name>
    <dbReference type="NCBI Taxonomy" id="1854762"/>
    <lineage>
        <taxon>Bacteria</taxon>
        <taxon>Pseudomonadati</taxon>
        <taxon>Bacteroidota</taxon>
        <taxon>Flavobacteriia</taxon>
        <taxon>Flavobacteriales</taxon>
        <taxon>Weeksellaceae</taxon>
        <taxon>Chryseobacterium group</taxon>
        <taxon>Chryseobacterium</taxon>
    </lineage>
</organism>
<reference evidence="1 2" key="1">
    <citation type="submission" date="2024-04" db="EMBL/GenBank/DDBJ databases">
        <title>Genome sequencing and assembly of rice foliar adapted Chryseobacterium endophyticum OsEnb-ALM-A6.</title>
        <authorList>
            <person name="Kumar S."/>
            <person name="Javed M."/>
            <person name="Chouhan V."/>
            <person name="Charishma K."/>
            <person name="Patel A."/>
            <person name="Kumar M."/>
            <person name="Sahu K.P."/>
            <person name="Kumar A."/>
        </authorList>
    </citation>
    <scope>NUCLEOTIDE SEQUENCE [LARGE SCALE GENOMIC DNA]</scope>
    <source>
        <strain evidence="1 2">OsEnb-ALM-A6</strain>
    </source>
</reference>
<dbReference type="EMBL" id="CP154834">
    <property type="protein sequence ID" value="XAO73942.1"/>
    <property type="molecule type" value="Genomic_DNA"/>
</dbReference>
<evidence type="ECO:0000313" key="2">
    <source>
        <dbReference type="Proteomes" id="UP001463665"/>
    </source>
</evidence>
<evidence type="ECO:0000313" key="1">
    <source>
        <dbReference type="EMBL" id="XAO73942.1"/>
    </source>
</evidence>
<dbReference type="RefSeq" id="WP_294199033.1">
    <property type="nucleotide sequence ID" value="NZ_CP154834.1"/>
</dbReference>
<gene>
    <name evidence="1" type="ORF">AAFP95_20040</name>
</gene>
<accession>A0AAU6WQ36</accession>
<proteinExistence type="predicted"/>